<evidence type="ECO:0000313" key="6">
    <source>
        <dbReference type="EMBL" id="AEX87909.2"/>
    </source>
</evidence>
<feature type="domain" description="RNA-directed RNA polymerase C-terminal" evidence="5">
    <location>
        <begin position="245"/>
        <end position="540"/>
    </location>
</feature>
<dbReference type="InterPro" id="IPR043502">
    <property type="entry name" value="DNA/RNA_pol_sf"/>
</dbReference>
<organism evidence="6">
    <name type="scientific">Heterobasidion partitivirus 9</name>
    <dbReference type="NCBI Taxonomy" id="1387300"/>
    <lineage>
        <taxon>Viruses</taxon>
        <taxon>Riboviria</taxon>
        <taxon>Orthornavirae</taxon>
        <taxon>Pisuviricota</taxon>
        <taxon>Duplopiviricetes</taxon>
        <taxon>Durnavirales</taxon>
        <taxon>Partitiviridae</taxon>
    </lineage>
</organism>
<keyword evidence="2" id="KW-0808">Transferase</keyword>
<reference evidence="6" key="1">
    <citation type="journal article" date="2015" name="ISME J.">
        <title>Viruses accumulate in aging infection centers of a fungal forest pathogen.</title>
        <authorList>
            <person name="Vainio E.J."/>
            <person name="Muller M.M."/>
            <person name="Korhonen K."/>
            <person name="Piri T."/>
            <person name="Hantula J."/>
        </authorList>
    </citation>
    <scope>NUCLEOTIDE SEQUENCE</scope>
    <source>
        <strain evidence="6">HetPV9-pa1</strain>
    </source>
</reference>
<name>H2DHK0_9VIRU</name>
<keyword evidence="4" id="KW-0693">Viral RNA replication</keyword>
<evidence type="ECO:0000256" key="3">
    <source>
        <dbReference type="ARBA" id="ARBA00022695"/>
    </source>
</evidence>
<dbReference type="EMBL" id="JN606085">
    <property type="protein sequence ID" value="AEX87909.2"/>
    <property type="molecule type" value="Genomic_RNA"/>
</dbReference>
<dbReference type="GO" id="GO:0003968">
    <property type="term" value="F:RNA-directed RNA polymerase activity"/>
    <property type="evidence" value="ECO:0007669"/>
    <property type="project" value="UniProtKB-KW"/>
</dbReference>
<dbReference type="Pfam" id="PF00680">
    <property type="entry name" value="RdRP_1"/>
    <property type="match status" value="1"/>
</dbReference>
<keyword evidence="3" id="KW-0548">Nucleotidyltransferase</keyword>
<protein>
    <submittedName>
        <fullName evidence="6">RNA-dependent RNA polymerase</fullName>
    </submittedName>
</protein>
<dbReference type="GO" id="GO:0003723">
    <property type="term" value="F:RNA binding"/>
    <property type="evidence" value="ECO:0007669"/>
    <property type="project" value="InterPro"/>
</dbReference>
<sequence length="620" mass="72362">MEYLSNLFSRVLKITKTTNFEFVGTYHNQPSIPQVNQIAIDNHQRTIRVAMERYLTSDEFSLITTGYKRTSLDPATITDDFFSGDIEPHDEPQDLASQLAIEAGLNAMQRAFCPPNPARPVHLYDVEWHYPYKWQVNAEVPFSTETYFLKLRKKFSDFYDAASKTWTHYVNPLDALRRYGPEPPFDTLNQVTPPKFGFMKELIFSFVHSWLHVIKSRFHSNAGYTHSNFLRQRFLFPMQLHIKTALVKADQPNKLRSIWGVSKLWIIAETMIYWELIAYMKLNRGSTPMLWGYETFTGGWFRLNAELQSSHLRQSIITIDWSRFDKRAYFWLIRKILFRIRQHLDFNNGYVGTKDYPSSPTDPDKLQALWEWTLEALFDSPIILPDGKMYKRRFAGIPSGLYITQLLDSWYNYTMLAAILTYLGLDPERCIIKVQGDDSIIRLYVLIPPSEHDNFLLKMQEVATHLFASRISDQKSEVRDDLNGAEVLSYRNNRGLPYRDEIQMVAQFYHTKAKDPTPEITMAQAIGFAYAACGNNYRIHSLLEEVYNYYHEQGFTPNPAGLSIVFGDSPDRPDYPIELDHFPTQQETQRFLLSTDYRNAEQDARTWPLLHFLHAPCSRS</sequence>
<keyword evidence="1 6" id="KW-0696">RNA-directed RNA polymerase</keyword>
<proteinExistence type="predicted"/>
<evidence type="ECO:0000256" key="2">
    <source>
        <dbReference type="ARBA" id="ARBA00022679"/>
    </source>
</evidence>
<dbReference type="SUPFAM" id="SSF56672">
    <property type="entry name" value="DNA/RNA polymerases"/>
    <property type="match status" value="1"/>
</dbReference>
<accession>H2DHK0</accession>
<evidence type="ECO:0000259" key="5">
    <source>
        <dbReference type="Pfam" id="PF00680"/>
    </source>
</evidence>
<dbReference type="InterPro" id="IPR001205">
    <property type="entry name" value="RNA-dir_pol_C"/>
</dbReference>
<evidence type="ECO:0000256" key="4">
    <source>
        <dbReference type="ARBA" id="ARBA00022953"/>
    </source>
</evidence>
<dbReference type="GO" id="GO:0006351">
    <property type="term" value="P:DNA-templated transcription"/>
    <property type="evidence" value="ECO:0007669"/>
    <property type="project" value="InterPro"/>
</dbReference>
<evidence type="ECO:0000256" key="1">
    <source>
        <dbReference type="ARBA" id="ARBA00022484"/>
    </source>
</evidence>